<protein>
    <submittedName>
        <fullName evidence="1">Uncharacterized protein</fullName>
    </submittedName>
</protein>
<name>E9GZI1_DAPPU</name>
<gene>
    <name evidence="1" type="ORF">DAPPUDRAFT_250957</name>
</gene>
<dbReference type="PANTHER" id="PTHR33053:SF9">
    <property type="entry name" value="AGAP000105-PA"/>
    <property type="match status" value="1"/>
</dbReference>
<accession>E9GZI1</accession>
<evidence type="ECO:0000313" key="1">
    <source>
        <dbReference type="EMBL" id="EFX75150.1"/>
    </source>
</evidence>
<dbReference type="HOGENOM" id="CLU_1612482_0_0_1"/>
<organism evidence="1 2">
    <name type="scientific">Daphnia pulex</name>
    <name type="common">Water flea</name>
    <dbReference type="NCBI Taxonomy" id="6669"/>
    <lineage>
        <taxon>Eukaryota</taxon>
        <taxon>Metazoa</taxon>
        <taxon>Ecdysozoa</taxon>
        <taxon>Arthropoda</taxon>
        <taxon>Crustacea</taxon>
        <taxon>Branchiopoda</taxon>
        <taxon>Diplostraca</taxon>
        <taxon>Cladocera</taxon>
        <taxon>Anomopoda</taxon>
        <taxon>Daphniidae</taxon>
        <taxon>Daphnia</taxon>
    </lineage>
</organism>
<dbReference type="eggNOG" id="KOG3544">
    <property type="taxonomic scope" value="Eukaryota"/>
</dbReference>
<dbReference type="EMBL" id="GL732577">
    <property type="protein sequence ID" value="EFX75150.1"/>
    <property type="molecule type" value="Genomic_DNA"/>
</dbReference>
<dbReference type="PhylomeDB" id="E9GZI1"/>
<dbReference type="InParanoid" id="E9GZI1"/>
<dbReference type="PANTHER" id="PTHR33053">
    <property type="entry name" value="PROTEIN, PUTATIVE-RELATED"/>
    <property type="match status" value="1"/>
</dbReference>
<dbReference type="KEGG" id="dpx:DAPPUDRAFT_250957"/>
<sequence length="165" mass="18238">MANLGQMDNQDHKVLQDKMVSKDLQATKDHQEPKISIRPIGQIGAGGIDPGDFRTFSAALTTGMLNLAAVNYRKDFPEFSGDLDDNTTFESWLKKANRVGVEAGWTEDQKLKFFQSKLRRAAAAFNNSLGVNIKANLAAWTAAMEAGFDDATIQDMRRAQLSKIE</sequence>
<reference evidence="1 2" key="1">
    <citation type="journal article" date="2011" name="Science">
        <title>The ecoresponsive genome of Daphnia pulex.</title>
        <authorList>
            <person name="Colbourne J.K."/>
            <person name="Pfrender M.E."/>
            <person name="Gilbert D."/>
            <person name="Thomas W.K."/>
            <person name="Tucker A."/>
            <person name="Oakley T.H."/>
            <person name="Tokishita S."/>
            <person name="Aerts A."/>
            <person name="Arnold G.J."/>
            <person name="Basu M.K."/>
            <person name="Bauer D.J."/>
            <person name="Caceres C.E."/>
            <person name="Carmel L."/>
            <person name="Casola C."/>
            <person name="Choi J.H."/>
            <person name="Detter J.C."/>
            <person name="Dong Q."/>
            <person name="Dusheyko S."/>
            <person name="Eads B.D."/>
            <person name="Frohlich T."/>
            <person name="Geiler-Samerotte K.A."/>
            <person name="Gerlach D."/>
            <person name="Hatcher P."/>
            <person name="Jogdeo S."/>
            <person name="Krijgsveld J."/>
            <person name="Kriventseva E.V."/>
            <person name="Kultz D."/>
            <person name="Laforsch C."/>
            <person name="Lindquist E."/>
            <person name="Lopez J."/>
            <person name="Manak J.R."/>
            <person name="Muller J."/>
            <person name="Pangilinan J."/>
            <person name="Patwardhan R.P."/>
            <person name="Pitluck S."/>
            <person name="Pritham E.J."/>
            <person name="Rechtsteiner A."/>
            <person name="Rho M."/>
            <person name="Rogozin I.B."/>
            <person name="Sakarya O."/>
            <person name="Salamov A."/>
            <person name="Schaack S."/>
            <person name="Shapiro H."/>
            <person name="Shiga Y."/>
            <person name="Skalitzky C."/>
            <person name="Smith Z."/>
            <person name="Souvorov A."/>
            <person name="Sung W."/>
            <person name="Tang Z."/>
            <person name="Tsuchiya D."/>
            <person name="Tu H."/>
            <person name="Vos H."/>
            <person name="Wang M."/>
            <person name="Wolf Y.I."/>
            <person name="Yamagata H."/>
            <person name="Yamada T."/>
            <person name="Ye Y."/>
            <person name="Shaw J.R."/>
            <person name="Andrews J."/>
            <person name="Crease T.J."/>
            <person name="Tang H."/>
            <person name="Lucas S.M."/>
            <person name="Robertson H.M."/>
            <person name="Bork P."/>
            <person name="Koonin E.V."/>
            <person name="Zdobnov E.M."/>
            <person name="Grigoriev I.V."/>
            <person name="Lynch M."/>
            <person name="Boore J.L."/>
        </authorList>
    </citation>
    <scope>NUCLEOTIDE SEQUENCE [LARGE SCALE GENOMIC DNA]</scope>
</reference>
<keyword evidence="2" id="KW-1185">Reference proteome</keyword>
<dbReference type="AlphaFoldDB" id="E9GZI1"/>
<dbReference type="Proteomes" id="UP000000305">
    <property type="component" value="Unassembled WGS sequence"/>
</dbReference>
<proteinExistence type="predicted"/>
<evidence type="ECO:0000313" key="2">
    <source>
        <dbReference type="Proteomes" id="UP000000305"/>
    </source>
</evidence>